<gene>
    <name evidence="1" type="ORF">EC604_17670</name>
</gene>
<evidence type="ECO:0000313" key="2">
    <source>
        <dbReference type="Proteomes" id="UP000323664"/>
    </source>
</evidence>
<protein>
    <submittedName>
        <fullName evidence="1">Uncharacterized protein</fullName>
    </submittedName>
</protein>
<accession>A0A5M9WW95</accession>
<proteinExistence type="predicted"/>
<reference evidence="1 2" key="1">
    <citation type="journal article" date="2019" name="J. Ind. Microbiol. Biotechnol.">
        <title>Paenibacillus amylolyticus 27C64 has a diverse set of carbohydrate-active enzymes and complete pectin deconstruction system.</title>
        <authorList>
            <person name="Keggi C."/>
            <person name="Doran-Peterson J."/>
        </authorList>
    </citation>
    <scope>NUCLEOTIDE SEQUENCE [LARGE SCALE GENOMIC DNA]</scope>
    <source>
        <strain evidence="1 2">27C64</strain>
    </source>
</reference>
<sequence>MGPIIFLVLVMIAIIIFGSTQTRKSNRLKKKYGAALHSVGIHHSGLPQVPEGKKVDILLGNGNLYIQADQQMFELSLNKVSGVHHPDQREIMKFQSFLIIGYHMNGRHRKIKLAFFKSAVAKTFLWEIERQLFTNDSSNGVIRL</sequence>
<dbReference type="RefSeq" id="WP_123065437.1">
    <property type="nucleotide sequence ID" value="NZ_RIAS01000010.1"/>
</dbReference>
<organism evidence="1 2">
    <name type="scientific">Paenibacillus amylolyticus</name>
    <dbReference type="NCBI Taxonomy" id="1451"/>
    <lineage>
        <taxon>Bacteria</taxon>
        <taxon>Bacillati</taxon>
        <taxon>Bacillota</taxon>
        <taxon>Bacilli</taxon>
        <taxon>Bacillales</taxon>
        <taxon>Paenibacillaceae</taxon>
        <taxon>Paenibacillus</taxon>
    </lineage>
</organism>
<evidence type="ECO:0000313" key="1">
    <source>
        <dbReference type="EMBL" id="KAA8785663.1"/>
    </source>
</evidence>
<dbReference type="OrthoDB" id="2645476at2"/>
<dbReference type="Proteomes" id="UP000323664">
    <property type="component" value="Unassembled WGS sequence"/>
</dbReference>
<name>A0A5M9WW95_PAEAM</name>
<dbReference type="AlphaFoldDB" id="A0A5M9WW95"/>
<dbReference type="EMBL" id="RIAS01000010">
    <property type="protein sequence ID" value="KAA8785663.1"/>
    <property type="molecule type" value="Genomic_DNA"/>
</dbReference>
<comment type="caution">
    <text evidence="1">The sequence shown here is derived from an EMBL/GenBank/DDBJ whole genome shotgun (WGS) entry which is preliminary data.</text>
</comment>